<organism evidence="1 2">
    <name type="scientific">Riccia fluitans</name>
    <dbReference type="NCBI Taxonomy" id="41844"/>
    <lineage>
        <taxon>Eukaryota</taxon>
        <taxon>Viridiplantae</taxon>
        <taxon>Streptophyta</taxon>
        <taxon>Embryophyta</taxon>
        <taxon>Marchantiophyta</taxon>
        <taxon>Marchantiopsida</taxon>
        <taxon>Marchantiidae</taxon>
        <taxon>Marchantiales</taxon>
        <taxon>Ricciaceae</taxon>
        <taxon>Riccia</taxon>
    </lineage>
</organism>
<gene>
    <name evidence="1" type="ORF">R1flu_012526</name>
</gene>
<reference evidence="1 2" key="1">
    <citation type="submission" date="2024-09" db="EMBL/GenBank/DDBJ databases">
        <title>Chromosome-scale assembly of Riccia fluitans.</title>
        <authorList>
            <person name="Paukszto L."/>
            <person name="Sawicki J."/>
            <person name="Karawczyk K."/>
            <person name="Piernik-Szablinska J."/>
            <person name="Szczecinska M."/>
            <person name="Mazdziarz M."/>
        </authorList>
    </citation>
    <scope>NUCLEOTIDE SEQUENCE [LARGE SCALE GENOMIC DNA]</scope>
    <source>
        <strain evidence="1">Rf_01</strain>
        <tissue evidence="1">Aerial parts of the thallus</tissue>
    </source>
</reference>
<accession>A0ABD1ZAU8</accession>
<keyword evidence="2" id="KW-1185">Reference proteome</keyword>
<evidence type="ECO:0000313" key="1">
    <source>
        <dbReference type="EMBL" id="KAL2644939.1"/>
    </source>
</evidence>
<name>A0ABD1ZAU8_9MARC</name>
<comment type="caution">
    <text evidence="1">The sequence shown here is derived from an EMBL/GenBank/DDBJ whole genome shotgun (WGS) entry which is preliminary data.</text>
</comment>
<sequence length="143" mass="14756">MPCHGSLSFPFLPMDCLPVAIAGCLVVMGAGVLANCVACPDARSTGCPSATTVRIGSSLPILKGADVTTDYLGLDFGLSVLCAPGLILSPDFLDLISLHGIQNGRSSSDISSSVGSDCFSSWCFLNGSGSLPHWLYKLFGRIG</sequence>
<dbReference type="EMBL" id="JBHFFA010000002">
    <property type="protein sequence ID" value="KAL2644939.1"/>
    <property type="molecule type" value="Genomic_DNA"/>
</dbReference>
<protein>
    <submittedName>
        <fullName evidence="1">Uncharacterized protein</fullName>
    </submittedName>
</protein>
<dbReference type="Proteomes" id="UP001605036">
    <property type="component" value="Unassembled WGS sequence"/>
</dbReference>
<evidence type="ECO:0000313" key="2">
    <source>
        <dbReference type="Proteomes" id="UP001605036"/>
    </source>
</evidence>
<proteinExistence type="predicted"/>
<dbReference type="AlphaFoldDB" id="A0ABD1ZAU8"/>